<dbReference type="RefSeq" id="WP_135436996.1">
    <property type="nucleotide sequence ID" value="NZ_SRKZ01000009.1"/>
</dbReference>
<dbReference type="Proteomes" id="UP000298284">
    <property type="component" value="Unassembled WGS sequence"/>
</dbReference>
<gene>
    <name evidence="2" type="ORF">EU557_23740</name>
</gene>
<evidence type="ECO:0000313" key="2">
    <source>
        <dbReference type="EMBL" id="TGD77377.1"/>
    </source>
</evidence>
<protein>
    <recommendedName>
        <fullName evidence="1">CD-NTase-associated protein 16 NUDIX domain-containing protein</fullName>
    </recommendedName>
</protein>
<reference evidence="2 3" key="1">
    <citation type="submission" date="2019-04" db="EMBL/GenBank/DDBJ databases">
        <authorList>
            <person name="Feng G."/>
            <person name="Zhang J."/>
            <person name="Zhu H."/>
        </authorList>
    </citation>
    <scope>NUCLEOTIDE SEQUENCE [LARGE SCALE GENOMIC DNA]</scope>
    <source>
        <strain evidence="2 3">JCM 19491</strain>
    </source>
</reference>
<evidence type="ECO:0000313" key="3">
    <source>
        <dbReference type="Proteomes" id="UP000298284"/>
    </source>
</evidence>
<proteinExistence type="predicted"/>
<dbReference type="OrthoDB" id="791606at2"/>
<dbReference type="InterPro" id="IPR040829">
    <property type="entry name" value="Cap16_NUDIX"/>
</dbReference>
<dbReference type="EMBL" id="SRKZ01000009">
    <property type="protein sequence ID" value="TGD77377.1"/>
    <property type="molecule type" value="Genomic_DNA"/>
</dbReference>
<sequence>MTFLQVLVPLLKSGAWLAPKLFESEREKRGPSFWKRMKLLYTSKRQLASTHVRVSISYLFRIRIDGRYLLVKGRRINQYQPVGGVYKHDSQAVRDQFTKWDVREDEIMPIDIHSRDDLRVRVLGKNLIPFLNWFVSEKDRETTQQREFQEELVEPGYLSKAFATIDPRYLYTVWRPLTYSPHTQATELMVYQVFELKLTAAQEHELRHLQLPASGELRWVTEEQIKRLGDDQFKHLDPFRIGQHACYLLSSEG</sequence>
<feature type="domain" description="CD-NTase-associated protein 16 NUDIX" evidence="1">
    <location>
        <begin position="52"/>
        <end position="249"/>
    </location>
</feature>
<organism evidence="2 3">
    <name type="scientific">Hymenobacter wooponensis</name>
    <dbReference type="NCBI Taxonomy" id="1525360"/>
    <lineage>
        <taxon>Bacteria</taxon>
        <taxon>Pseudomonadati</taxon>
        <taxon>Bacteroidota</taxon>
        <taxon>Cytophagia</taxon>
        <taxon>Cytophagales</taxon>
        <taxon>Hymenobacteraceae</taxon>
        <taxon>Hymenobacter</taxon>
    </lineage>
</organism>
<comment type="caution">
    <text evidence="2">The sequence shown here is derived from an EMBL/GenBank/DDBJ whole genome shotgun (WGS) entry which is preliminary data.</text>
</comment>
<keyword evidence="3" id="KW-1185">Reference proteome</keyword>
<accession>A0A4Z0MDD2</accession>
<dbReference type="AlphaFoldDB" id="A0A4Z0MDD2"/>
<evidence type="ECO:0000259" key="1">
    <source>
        <dbReference type="Pfam" id="PF18167"/>
    </source>
</evidence>
<dbReference type="Pfam" id="PF18167">
    <property type="entry name" value="Sa_NUDIX"/>
    <property type="match status" value="1"/>
</dbReference>
<name>A0A4Z0MDD2_9BACT</name>